<reference evidence="1 2" key="1">
    <citation type="submission" date="2018-09" db="EMBL/GenBank/DDBJ databases">
        <title>Phylogeny of the Shewanellaceae, and recommendation for two new genera, Pseudoshewanella and Parashewanella.</title>
        <authorList>
            <person name="Wang G."/>
        </authorList>
    </citation>
    <scope>NUCLEOTIDE SEQUENCE [LARGE SCALE GENOMIC DNA]</scope>
    <source>
        <strain evidence="1 2">KCTC 22492</strain>
    </source>
</reference>
<dbReference type="AlphaFoldDB" id="A0A3A6TK99"/>
<dbReference type="RefSeq" id="WP_121854290.1">
    <property type="nucleotide sequence ID" value="NZ_CP037952.1"/>
</dbReference>
<sequence>MRIFVVSDIWGATEPFKKLCQDIGDNVISIDPYDGVNLSFSDEQQAYQHFIKNVGLEQYTQLVFHQVSQHKQSAGILIGFSIGASAIWNISSMLSEYQIMKAYCFYGGQIRHKTDMLPSIEIELIAPQSEAHFDQNEMLNAIQKIKKVNIQRTPYYHGFMNSLSRNFDKQGYEKYLDLLVRLSHYKMKIAAYFLW</sequence>
<organism evidence="1 2">
    <name type="scientific">Parashewanella spongiae</name>
    <dbReference type="NCBI Taxonomy" id="342950"/>
    <lineage>
        <taxon>Bacteria</taxon>
        <taxon>Pseudomonadati</taxon>
        <taxon>Pseudomonadota</taxon>
        <taxon>Gammaproteobacteria</taxon>
        <taxon>Alteromonadales</taxon>
        <taxon>Shewanellaceae</taxon>
        <taxon>Parashewanella</taxon>
    </lineage>
</organism>
<dbReference type="OrthoDB" id="8478808at2"/>
<evidence type="ECO:0000313" key="2">
    <source>
        <dbReference type="Proteomes" id="UP000273022"/>
    </source>
</evidence>
<protein>
    <recommendedName>
        <fullName evidence="3">Dienelactone hydrolase domain-containing protein</fullName>
    </recommendedName>
</protein>
<accession>A0A3A6TK99</accession>
<proteinExistence type="predicted"/>
<evidence type="ECO:0008006" key="3">
    <source>
        <dbReference type="Google" id="ProtNLM"/>
    </source>
</evidence>
<dbReference type="Proteomes" id="UP000273022">
    <property type="component" value="Unassembled WGS sequence"/>
</dbReference>
<comment type="caution">
    <text evidence="1">The sequence shown here is derived from an EMBL/GenBank/DDBJ whole genome shotgun (WGS) entry which is preliminary data.</text>
</comment>
<keyword evidence="2" id="KW-1185">Reference proteome</keyword>
<name>A0A3A6TK99_9GAMM</name>
<gene>
    <name evidence="1" type="ORF">D5R81_14165</name>
</gene>
<evidence type="ECO:0000313" key="1">
    <source>
        <dbReference type="EMBL" id="RJY10659.1"/>
    </source>
</evidence>
<dbReference type="EMBL" id="QYYH01000097">
    <property type="protein sequence ID" value="RJY10659.1"/>
    <property type="molecule type" value="Genomic_DNA"/>
</dbReference>